<keyword evidence="2" id="KW-1185">Reference proteome</keyword>
<proteinExistence type="predicted"/>
<reference evidence="2" key="1">
    <citation type="journal article" date="2012" name="Science">
        <title>The Paleozoic origin of enzymatic lignin decomposition reconstructed from 31 fungal genomes.</title>
        <authorList>
            <person name="Floudas D."/>
            <person name="Binder M."/>
            <person name="Riley R."/>
            <person name="Barry K."/>
            <person name="Blanchette R.A."/>
            <person name="Henrissat B."/>
            <person name="Martinez A.T."/>
            <person name="Otillar R."/>
            <person name="Spatafora J.W."/>
            <person name="Yadav J.S."/>
            <person name="Aerts A."/>
            <person name="Benoit I."/>
            <person name="Boyd A."/>
            <person name="Carlson A."/>
            <person name="Copeland A."/>
            <person name="Coutinho P.M."/>
            <person name="de Vries R.P."/>
            <person name="Ferreira P."/>
            <person name="Findley K."/>
            <person name="Foster B."/>
            <person name="Gaskell J."/>
            <person name="Glotzer D."/>
            <person name="Gorecki P."/>
            <person name="Heitman J."/>
            <person name="Hesse C."/>
            <person name="Hori C."/>
            <person name="Igarashi K."/>
            <person name="Jurgens J.A."/>
            <person name="Kallen N."/>
            <person name="Kersten P."/>
            <person name="Kohler A."/>
            <person name="Kuees U."/>
            <person name="Kumar T.K.A."/>
            <person name="Kuo A."/>
            <person name="LaButti K."/>
            <person name="Larrondo L.F."/>
            <person name="Lindquist E."/>
            <person name="Ling A."/>
            <person name="Lombard V."/>
            <person name="Lucas S."/>
            <person name="Lundell T."/>
            <person name="Martin R."/>
            <person name="McLaughlin D.J."/>
            <person name="Morgenstern I."/>
            <person name="Morin E."/>
            <person name="Murat C."/>
            <person name="Nagy L.G."/>
            <person name="Nolan M."/>
            <person name="Ohm R.A."/>
            <person name="Patyshakuliyeva A."/>
            <person name="Rokas A."/>
            <person name="Ruiz-Duenas F.J."/>
            <person name="Sabat G."/>
            <person name="Salamov A."/>
            <person name="Samejima M."/>
            <person name="Schmutz J."/>
            <person name="Slot J.C."/>
            <person name="St John F."/>
            <person name="Stenlid J."/>
            <person name="Sun H."/>
            <person name="Sun S."/>
            <person name="Syed K."/>
            <person name="Tsang A."/>
            <person name="Wiebenga A."/>
            <person name="Young D."/>
            <person name="Pisabarro A."/>
            <person name="Eastwood D.C."/>
            <person name="Martin F."/>
            <person name="Cullen D."/>
            <person name="Grigoriev I.V."/>
            <person name="Hibbett D.S."/>
        </authorList>
    </citation>
    <scope>NUCLEOTIDE SEQUENCE [LARGE SCALE GENOMIC DNA]</scope>
    <source>
        <strain evidence="2">FP-91666</strain>
    </source>
</reference>
<dbReference type="GeneID" id="18804578"/>
<dbReference type="KEGG" id="shs:STEHIDRAFT_38067"/>
<dbReference type="OrthoDB" id="269227at2759"/>
<feature type="non-terminal residue" evidence="1">
    <location>
        <position position="1"/>
    </location>
</feature>
<evidence type="ECO:0000313" key="2">
    <source>
        <dbReference type="Proteomes" id="UP000053927"/>
    </source>
</evidence>
<dbReference type="InterPro" id="IPR036188">
    <property type="entry name" value="FAD/NAD-bd_sf"/>
</dbReference>
<evidence type="ECO:0000313" key="1">
    <source>
        <dbReference type="EMBL" id="EIM79619.1"/>
    </source>
</evidence>
<dbReference type="Proteomes" id="UP000053927">
    <property type="component" value="Unassembled WGS sequence"/>
</dbReference>
<sequence length="55" mass="6285">YPRARGVGGSTLHNALINFIANTKSDFDNLAAMFNAPTWSYESMRQYFTLIERNL</sequence>
<protein>
    <submittedName>
        <fullName evidence="1">Uncharacterized protein</fullName>
    </submittedName>
</protein>
<feature type="non-terminal residue" evidence="1">
    <location>
        <position position="55"/>
    </location>
</feature>
<dbReference type="EMBL" id="JH687402">
    <property type="protein sequence ID" value="EIM79619.1"/>
    <property type="molecule type" value="Genomic_DNA"/>
</dbReference>
<dbReference type="Gene3D" id="3.50.50.60">
    <property type="entry name" value="FAD/NAD(P)-binding domain"/>
    <property type="match status" value="1"/>
</dbReference>
<dbReference type="OMA" id="AAMFNAP"/>
<accession>R7RWD9</accession>
<name>R7RWD9_STEHR</name>
<dbReference type="RefSeq" id="XP_007311168.1">
    <property type="nucleotide sequence ID" value="XM_007311106.1"/>
</dbReference>
<dbReference type="AlphaFoldDB" id="R7RWD9"/>
<dbReference type="SUPFAM" id="SSF51905">
    <property type="entry name" value="FAD/NAD(P)-binding domain"/>
    <property type="match status" value="1"/>
</dbReference>
<organism evidence="1 2">
    <name type="scientific">Stereum hirsutum (strain FP-91666)</name>
    <name type="common">White-rot fungus</name>
    <dbReference type="NCBI Taxonomy" id="721885"/>
    <lineage>
        <taxon>Eukaryota</taxon>
        <taxon>Fungi</taxon>
        <taxon>Dikarya</taxon>
        <taxon>Basidiomycota</taxon>
        <taxon>Agaricomycotina</taxon>
        <taxon>Agaricomycetes</taxon>
        <taxon>Russulales</taxon>
        <taxon>Stereaceae</taxon>
        <taxon>Stereum</taxon>
    </lineage>
</organism>
<gene>
    <name evidence="1" type="ORF">STEHIDRAFT_38067</name>
</gene>